<dbReference type="RefSeq" id="WP_100369074.1">
    <property type="nucleotide sequence ID" value="NZ_PGTY01000003.1"/>
</dbReference>
<evidence type="ECO:0000313" key="2">
    <source>
        <dbReference type="Proteomes" id="UP000228531"/>
    </source>
</evidence>
<dbReference type="OrthoDB" id="8455662at2"/>
<keyword evidence="2" id="KW-1185">Reference proteome</keyword>
<reference evidence="1 2" key="1">
    <citation type="submission" date="2017-11" db="EMBL/GenBank/DDBJ databases">
        <title>Genomic Encyclopedia of Archaeal and Bacterial Type Strains, Phase II (KMG-II): From Individual Species to Whole Genera.</title>
        <authorList>
            <person name="Goeker M."/>
        </authorList>
    </citation>
    <scope>NUCLEOTIDE SEQUENCE [LARGE SCALE GENOMIC DNA]</scope>
    <source>
        <strain evidence="1 2">DSM 29128</strain>
    </source>
</reference>
<name>A0A2M8W2G7_9RHOB</name>
<proteinExistence type="predicted"/>
<dbReference type="AlphaFoldDB" id="A0A2M8W2G7"/>
<evidence type="ECO:0000313" key="1">
    <source>
        <dbReference type="EMBL" id="PJI85125.1"/>
    </source>
</evidence>
<dbReference type="Proteomes" id="UP000228531">
    <property type="component" value="Unassembled WGS sequence"/>
</dbReference>
<accession>A0A2M8W2G7</accession>
<sequence length="185" mass="21263">MNLRFFAVISNKSTLGAYSDRIEKDPDKFYNKCAVYLLERIGKYLLAKGMADEPPDVFFERRNHDYDAMRRYIGKIKDNPLHSDANYLKIFNPFAIVARAKGEERLLKYADLAAHATYQCSNKTPSNHFIPEPRYLEEISARFGADEKGRIIGTGIKCIHSLSDLELDKDVEAKVSRLRALPMQR</sequence>
<organism evidence="1 2">
    <name type="scientific">Yoonia maricola</name>
    <dbReference type="NCBI Taxonomy" id="420999"/>
    <lineage>
        <taxon>Bacteria</taxon>
        <taxon>Pseudomonadati</taxon>
        <taxon>Pseudomonadota</taxon>
        <taxon>Alphaproteobacteria</taxon>
        <taxon>Rhodobacterales</taxon>
        <taxon>Paracoccaceae</taxon>
        <taxon>Yoonia</taxon>
    </lineage>
</organism>
<protein>
    <submittedName>
        <fullName evidence="1">Uncharacterized protein DUF3800</fullName>
    </submittedName>
</protein>
<gene>
    <name evidence="1" type="ORF">BC777_3122</name>
</gene>
<dbReference type="EMBL" id="PGTY01000003">
    <property type="protein sequence ID" value="PJI85125.1"/>
    <property type="molecule type" value="Genomic_DNA"/>
</dbReference>
<comment type="caution">
    <text evidence="1">The sequence shown here is derived from an EMBL/GenBank/DDBJ whole genome shotgun (WGS) entry which is preliminary data.</text>
</comment>